<dbReference type="EMBL" id="KQ090081">
    <property type="protein sequence ID" value="KMT13071.1"/>
    <property type="molecule type" value="Genomic_DNA"/>
</dbReference>
<accession>A0A0J8FB41</accession>
<dbReference type="AlphaFoldDB" id="A0A0J8FB41"/>
<dbReference type="Proteomes" id="UP000035740">
    <property type="component" value="Chromosome 4"/>
</dbReference>
<keyword evidence="2" id="KW-1185">Reference proteome</keyword>
<reference evidence="1 2" key="1">
    <citation type="journal article" date="2014" name="Nature">
        <title>The genome of the recently domesticated crop plant sugar beet (Beta vulgaris).</title>
        <authorList>
            <person name="Dohm J.C."/>
            <person name="Minoche A.E."/>
            <person name="Holtgrawe D."/>
            <person name="Capella-Gutierrez S."/>
            <person name="Zakrzewski F."/>
            <person name="Tafer H."/>
            <person name="Rupp O."/>
            <person name="Sorensen T.R."/>
            <person name="Stracke R."/>
            <person name="Reinhardt R."/>
            <person name="Goesmann A."/>
            <person name="Kraft T."/>
            <person name="Schulz B."/>
            <person name="Stadler P.F."/>
            <person name="Schmidt T."/>
            <person name="Gabaldon T."/>
            <person name="Lehrach H."/>
            <person name="Weisshaar B."/>
            <person name="Himmelbauer H."/>
        </authorList>
    </citation>
    <scope>NUCLEOTIDE SEQUENCE [LARGE SCALE GENOMIC DNA]</scope>
    <source>
        <tissue evidence="1">Taproot</tissue>
    </source>
</reference>
<dbReference type="Gramene" id="KMT13071">
    <property type="protein sequence ID" value="KMT13071"/>
    <property type="gene ID" value="BVRB_4g087100"/>
</dbReference>
<evidence type="ECO:0000313" key="2">
    <source>
        <dbReference type="Proteomes" id="UP000035740"/>
    </source>
</evidence>
<sequence>MKSVIGSAMARVFACAEVLFPIISSFTRRPNFSYAR</sequence>
<gene>
    <name evidence="1" type="ORF">BVRB_4g087100</name>
</gene>
<proteinExistence type="predicted"/>
<protein>
    <submittedName>
        <fullName evidence="1">Uncharacterized protein</fullName>
    </submittedName>
</protein>
<name>A0A0J8FB41_BETVV</name>
<organism evidence="1 2">
    <name type="scientific">Beta vulgaris subsp. vulgaris</name>
    <name type="common">Beet</name>
    <dbReference type="NCBI Taxonomy" id="3555"/>
    <lineage>
        <taxon>Eukaryota</taxon>
        <taxon>Viridiplantae</taxon>
        <taxon>Streptophyta</taxon>
        <taxon>Embryophyta</taxon>
        <taxon>Tracheophyta</taxon>
        <taxon>Spermatophyta</taxon>
        <taxon>Magnoliopsida</taxon>
        <taxon>eudicotyledons</taxon>
        <taxon>Gunneridae</taxon>
        <taxon>Pentapetalae</taxon>
        <taxon>Caryophyllales</taxon>
        <taxon>Chenopodiaceae</taxon>
        <taxon>Betoideae</taxon>
        <taxon>Beta</taxon>
    </lineage>
</organism>
<evidence type="ECO:0000313" key="1">
    <source>
        <dbReference type="EMBL" id="KMT13071.1"/>
    </source>
</evidence>